<feature type="transmembrane region" description="Helical" evidence="1">
    <location>
        <begin position="38"/>
        <end position="57"/>
    </location>
</feature>
<name>A0A1G9GVK2_9EURY</name>
<dbReference type="EMBL" id="FNFE01000010">
    <property type="protein sequence ID" value="SDL04696.1"/>
    <property type="molecule type" value="Genomic_DNA"/>
</dbReference>
<dbReference type="STRING" id="1095776.SAMN04515672_0028"/>
<sequence>MLRKGLGLAVISIFGLLLLTIGLEVLSGLIVVPSDAGPLALGLWLVALALVVILFALPSEDDDRSEKRQAN</sequence>
<keyword evidence="3" id="KW-1185">Reference proteome</keyword>
<evidence type="ECO:0000256" key="1">
    <source>
        <dbReference type="SAM" id="Phobius"/>
    </source>
</evidence>
<accession>A0A1G9GVK2</accession>
<evidence type="ECO:0000313" key="2">
    <source>
        <dbReference type="EMBL" id="SDL04696.1"/>
    </source>
</evidence>
<feature type="transmembrane region" description="Helical" evidence="1">
    <location>
        <begin position="7"/>
        <end position="32"/>
    </location>
</feature>
<keyword evidence="1" id="KW-0472">Membrane</keyword>
<keyword evidence="1" id="KW-0812">Transmembrane</keyword>
<gene>
    <name evidence="2" type="ORF">SAMN04515672_0028</name>
</gene>
<evidence type="ECO:0000313" key="3">
    <source>
        <dbReference type="Proteomes" id="UP000198882"/>
    </source>
</evidence>
<reference evidence="3" key="1">
    <citation type="submission" date="2016-10" db="EMBL/GenBank/DDBJ databases">
        <authorList>
            <person name="Varghese N."/>
            <person name="Submissions S."/>
        </authorList>
    </citation>
    <scope>NUCLEOTIDE SEQUENCE [LARGE SCALE GENOMIC DNA]</scope>
    <source>
        <strain evidence="3">B4,CECT 8067,JCM 17497</strain>
    </source>
</reference>
<organism evidence="2 3">
    <name type="scientific">Natronorubrum texcoconense</name>
    <dbReference type="NCBI Taxonomy" id="1095776"/>
    <lineage>
        <taxon>Archaea</taxon>
        <taxon>Methanobacteriati</taxon>
        <taxon>Methanobacteriota</taxon>
        <taxon>Stenosarchaea group</taxon>
        <taxon>Halobacteria</taxon>
        <taxon>Halobacteriales</taxon>
        <taxon>Natrialbaceae</taxon>
        <taxon>Natronorubrum</taxon>
    </lineage>
</organism>
<keyword evidence="1" id="KW-1133">Transmembrane helix</keyword>
<dbReference type="Proteomes" id="UP000198882">
    <property type="component" value="Unassembled WGS sequence"/>
</dbReference>
<dbReference type="AlphaFoldDB" id="A0A1G9GVK2"/>
<protein>
    <submittedName>
        <fullName evidence="2">Uncharacterized protein</fullName>
    </submittedName>
</protein>
<proteinExistence type="predicted"/>